<evidence type="ECO:0000313" key="2">
    <source>
        <dbReference type="Proteomes" id="UP000031512"/>
    </source>
</evidence>
<proteinExistence type="predicted"/>
<name>L1LF44_THEEQ</name>
<dbReference type="AlphaFoldDB" id="L1LF44"/>
<dbReference type="RefSeq" id="XP_004833428.1">
    <property type="nucleotide sequence ID" value="XM_004833371.1"/>
</dbReference>
<organism evidence="1 2">
    <name type="scientific">Theileria equi strain WA</name>
    <dbReference type="NCBI Taxonomy" id="1537102"/>
    <lineage>
        <taxon>Eukaryota</taxon>
        <taxon>Sar</taxon>
        <taxon>Alveolata</taxon>
        <taxon>Apicomplexa</taxon>
        <taxon>Aconoidasida</taxon>
        <taxon>Piroplasmida</taxon>
        <taxon>Theileriidae</taxon>
        <taxon>Theileria</taxon>
    </lineage>
</organism>
<gene>
    <name evidence="1" type="ORF">BEWA_040140</name>
</gene>
<dbReference type="VEuPathDB" id="PiroplasmaDB:BEWA_040140"/>
<reference evidence="1 2" key="1">
    <citation type="journal article" date="2012" name="BMC Genomics">
        <title>Comparative genomic analysis and phylogenetic position of Theileria equi.</title>
        <authorList>
            <person name="Kappmeyer L.S."/>
            <person name="Thiagarajan M."/>
            <person name="Herndon D.R."/>
            <person name="Ramsay J.D."/>
            <person name="Caler E."/>
            <person name="Djikeng A."/>
            <person name="Gillespie J.J."/>
            <person name="Lau A.O."/>
            <person name="Roalson E.H."/>
            <person name="Silva J.C."/>
            <person name="Silva M.G."/>
            <person name="Suarez C.E."/>
            <person name="Ueti M.W."/>
            <person name="Nene V.M."/>
            <person name="Mealey R.H."/>
            <person name="Knowles D.P."/>
            <person name="Brayton K.A."/>
        </authorList>
    </citation>
    <scope>NUCLEOTIDE SEQUENCE [LARGE SCALE GENOMIC DNA]</scope>
    <source>
        <strain evidence="1 2">WA</strain>
    </source>
</reference>
<protein>
    <submittedName>
        <fullName evidence="1">Uncharacterized protein</fullName>
    </submittedName>
</protein>
<dbReference type="Proteomes" id="UP000031512">
    <property type="component" value="Unassembled WGS sequence"/>
</dbReference>
<dbReference type="GeneID" id="15807424"/>
<comment type="caution">
    <text evidence="1">The sequence shown here is derived from an EMBL/GenBank/DDBJ whole genome shotgun (WGS) entry which is preliminary data.</text>
</comment>
<keyword evidence="2" id="KW-1185">Reference proteome</keyword>
<dbReference type="KEGG" id="beq:BEWA_040140"/>
<evidence type="ECO:0000313" key="1">
    <source>
        <dbReference type="EMBL" id="EKX73976.1"/>
    </source>
</evidence>
<sequence>MTTDSGCTVSAYSSYLYVLVDIFNKNEYSHSSCGYKITPKEERNTPAGFKTYIHPLPDWGFYELFYYLGKIDYQGTEQDGFERIKYCHTDVLVYYWDYDEDNFCPLLVRVTKTGWSMYHYYEYYTPTGINTNNWKRYSGIANDISDRLKSISKGDVFGRVVVLKLDAKNNETYGVNGEETSDINKSVRIQVTGPKNEPSTDYRKYTHCLVSNGKMRVLGTKHDKIYKPFKESILKKEYTEASVYYSSKDSKYQKPLILQLGTGKDFYKLDGEKWVKDPSITSSGLKDALDKENDTHIINISKESKYQCSSPSCDKNIEVDTDQSAEKSHNYTKRRHYLQGNGQFSVSSFIGSDSTIQIGLSSPSGIAEVNIFWYPKQSGTPLLICYSSESTLSWFKKTKVDNEWKEVNDTKIKPTSIDDHAGIQKLLIEAESPEVSIQLDQVSGSGYSSDGDATINIRGEKVNDANGYSKITHEITGKTFIIKGIQHRGQSQTVKGTTTAFSKDSLTETSVFYSGSDPKISKPLLLELKLQVESKYIYYEKTKNANEWSLFESKQTTQYTGDPLKKKLDALYAVSIFCKN</sequence>
<dbReference type="EMBL" id="ACOU01000002">
    <property type="protein sequence ID" value="EKX73976.1"/>
    <property type="molecule type" value="Genomic_DNA"/>
</dbReference>
<accession>L1LF44</accession>